<name>A0A383A959_9ZZZZ</name>
<feature type="non-terminal residue" evidence="1">
    <location>
        <position position="253"/>
    </location>
</feature>
<organism evidence="1">
    <name type="scientific">marine metagenome</name>
    <dbReference type="NCBI Taxonomy" id="408172"/>
    <lineage>
        <taxon>unclassified sequences</taxon>
        <taxon>metagenomes</taxon>
        <taxon>ecological metagenomes</taxon>
    </lineage>
</organism>
<gene>
    <name evidence="1" type="ORF">METZ01_LOCUS457136</name>
</gene>
<accession>A0A383A959</accession>
<proteinExistence type="predicted"/>
<dbReference type="AlphaFoldDB" id="A0A383A959"/>
<evidence type="ECO:0000313" key="1">
    <source>
        <dbReference type="EMBL" id="SVE04282.1"/>
    </source>
</evidence>
<protein>
    <submittedName>
        <fullName evidence="1">Uncharacterized protein</fullName>
    </submittedName>
</protein>
<sequence length="253" mass="26586">VRLIRSQLSNNITDHPVDLHNDEAVLTVSTDEFGRALFEGLEAGSTVSVSTQVGDEELVSRRFAVPTLGGVRVMLVAEASPPSLPTAVAPGSGMISFGGDTRWVVEMSDEAVEVYYLLEAVNDGGIPVLSTVPVAFDLPYGAQGGVLLEGSTSQARIDGRRVSVAGPFQPGRTPINLAYVLPYSGGDLTIEQTLPVAVDQVAIVAEKHGDMRMTSPQITQSREMNAAVGRFMVGGGPRLAANETLSISLVGLP</sequence>
<feature type="non-terminal residue" evidence="1">
    <location>
        <position position="1"/>
    </location>
</feature>
<dbReference type="EMBL" id="UINC01190229">
    <property type="protein sequence ID" value="SVE04282.1"/>
    <property type="molecule type" value="Genomic_DNA"/>
</dbReference>
<reference evidence="1" key="1">
    <citation type="submission" date="2018-05" db="EMBL/GenBank/DDBJ databases">
        <authorList>
            <person name="Lanie J.A."/>
            <person name="Ng W.-L."/>
            <person name="Kazmierczak K.M."/>
            <person name="Andrzejewski T.M."/>
            <person name="Davidsen T.M."/>
            <person name="Wayne K.J."/>
            <person name="Tettelin H."/>
            <person name="Glass J.I."/>
            <person name="Rusch D."/>
            <person name="Podicherti R."/>
            <person name="Tsui H.-C.T."/>
            <person name="Winkler M.E."/>
        </authorList>
    </citation>
    <scope>NUCLEOTIDE SEQUENCE</scope>
</reference>